<proteinExistence type="predicted"/>
<dbReference type="PROSITE" id="PS50943">
    <property type="entry name" value="HTH_CROC1"/>
    <property type="match status" value="1"/>
</dbReference>
<comment type="caution">
    <text evidence="2">The sequence shown here is derived from an EMBL/GenBank/DDBJ whole genome shotgun (WGS) entry which is preliminary data.</text>
</comment>
<evidence type="ECO:0000313" key="2">
    <source>
        <dbReference type="EMBL" id="RON99724.1"/>
    </source>
</evidence>
<evidence type="ECO:0000259" key="1">
    <source>
        <dbReference type="PROSITE" id="PS50943"/>
    </source>
</evidence>
<organism evidence="2 3">
    <name type="scientific">Pseudomonas moraviensis</name>
    <dbReference type="NCBI Taxonomy" id="321662"/>
    <lineage>
        <taxon>Bacteria</taxon>
        <taxon>Pseudomonadati</taxon>
        <taxon>Pseudomonadota</taxon>
        <taxon>Gammaproteobacteria</taxon>
        <taxon>Pseudomonadales</taxon>
        <taxon>Pseudomonadaceae</taxon>
        <taxon>Pseudomonas</taxon>
    </lineage>
</organism>
<dbReference type="GO" id="GO:0003677">
    <property type="term" value="F:DNA binding"/>
    <property type="evidence" value="ECO:0007669"/>
    <property type="project" value="InterPro"/>
</dbReference>
<dbReference type="Proteomes" id="UP000284207">
    <property type="component" value="Unassembled WGS sequence"/>
</dbReference>
<feature type="domain" description="HTH cro/C1-type" evidence="1">
    <location>
        <begin position="11"/>
        <end position="64"/>
    </location>
</feature>
<name>A0A423NN72_9PSED</name>
<dbReference type="EMBL" id="MOCA01000006">
    <property type="protein sequence ID" value="RON99724.1"/>
    <property type="molecule type" value="Genomic_DNA"/>
</dbReference>
<accession>A0A423NN72</accession>
<dbReference type="Gene3D" id="1.10.260.40">
    <property type="entry name" value="lambda repressor-like DNA-binding domains"/>
    <property type="match status" value="1"/>
</dbReference>
<dbReference type="Pfam" id="PF01381">
    <property type="entry name" value="HTH_3"/>
    <property type="match status" value="1"/>
</dbReference>
<dbReference type="RefSeq" id="WP_123419651.1">
    <property type="nucleotide sequence ID" value="NZ_MOCA01000006.1"/>
</dbReference>
<gene>
    <name evidence="2" type="ORF">BK674_20085</name>
</gene>
<dbReference type="CDD" id="cd00093">
    <property type="entry name" value="HTH_XRE"/>
    <property type="match status" value="1"/>
</dbReference>
<dbReference type="InterPro" id="IPR001387">
    <property type="entry name" value="Cro/C1-type_HTH"/>
</dbReference>
<dbReference type="AlphaFoldDB" id="A0A423NN72"/>
<sequence length="95" mass="10454">MELNQAFGVALQRLRKSKALTQEDFSTVSSRTYLSTLERGLKSPTLEKVDALASVMDVQPLTLLAYAHLLRDEGLSLDGLLAHVRGELTLLVAEE</sequence>
<protein>
    <submittedName>
        <fullName evidence="2">Transcriptional regulator</fullName>
    </submittedName>
</protein>
<evidence type="ECO:0000313" key="3">
    <source>
        <dbReference type="Proteomes" id="UP000284207"/>
    </source>
</evidence>
<reference evidence="2 3" key="1">
    <citation type="submission" date="2016-10" db="EMBL/GenBank/DDBJ databases">
        <title>Comparative genome analysis of multiple Pseudomonas spp. focuses on biocontrol and plant growth promoting traits.</title>
        <authorList>
            <person name="Tao X.-Y."/>
            <person name="Taylor C.G."/>
        </authorList>
    </citation>
    <scope>NUCLEOTIDE SEQUENCE [LARGE SCALE GENOMIC DNA]</scope>
    <source>
        <strain evidence="2 3">36B3</strain>
    </source>
</reference>
<dbReference type="SUPFAM" id="SSF47413">
    <property type="entry name" value="lambda repressor-like DNA-binding domains"/>
    <property type="match status" value="1"/>
</dbReference>
<dbReference type="InterPro" id="IPR010982">
    <property type="entry name" value="Lambda_DNA-bd_dom_sf"/>
</dbReference>
<dbReference type="SMART" id="SM00530">
    <property type="entry name" value="HTH_XRE"/>
    <property type="match status" value="1"/>
</dbReference>